<evidence type="ECO:0000313" key="2">
    <source>
        <dbReference type="EMBL" id="GFQ08103.1"/>
    </source>
</evidence>
<feature type="compositionally biased region" description="Low complexity" evidence="1">
    <location>
        <begin position="271"/>
        <end position="283"/>
    </location>
</feature>
<keyword evidence="3" id="KW-1185">Reference proteome</keyword>
<gene>
    <name evidence="2" type="ORF">PHJA_002954300</name>
</gene>
<feature type="compositionally biased region" description="Polar residues" evidence="1">
    <location>
        <begin position="354"/>
        <end position="364"/>
    </location>
</feature>
<sequence>PISSSFFLFSLPNFFLRYIWLKKIKKRKKKGKEGDTPVRRLAAVRGLAPRLQPFSAGCLWLLLLLSTLEPRWADYCVGTQASPIGNYEGYDSFNRAKPVGKFQPKAKFRPTKNVSFATSVSISQAVQTVDSTQSELIEPSKHCSDVVPDKNEGLHAFMEKSSVENSEVFIGLDIPGDTDPVVPSSDGCNQTHDTELVREEKDAFDLNNTAENDSLPTFQEDDVIDLSSMDFTHTLPTETTSECPSNEKPMNLEDVRKIPTKLATRRAKTASFPSPQQEETSPSSRKRKKASSDQDAVVKPKKFSRSTRRTRVVDRALLAIPDEELDYDTVPLRDLLARAEHIEKQMKKAAPVTKKSNGDSSGLNNEEDETFISKQGCETDGDRSCYDTAALSRSHPTTTKAEVQKGRT</sequence>
<organism evidence="2 3">
    <name type="scientific">Phtheirospermum japonicum</name>
    <dbReference type="NCBI Taxonomy" id="374723"/>
    <lineage>
        <taxon>Eukaryota</taxon>
        <taxon>Viridiplantae</taxon>
        <taxon>Streptophyta</taxon>
        <taxon>Embryophyta</taxon>
        <taxon>Tracheophyta</taxon>
        <taxon>Spermatophyta</taxon>
        <taxon>Magnoliopsida</taxon>
        <taxon>eudicotyledons</taxon>
        <taxon>Gunneridae</taxon>
        <taxon>Pentapetalae</taxon>
        <taxon>asterids</taxon>
        <taxon>lamiids</taxon>
        <taxon>Lamiales</taxon>
        <taxon>Orobanchaceae</taxon>
        <taxon>Orobanchaceae incertae sedis</taxon>
        <taxon>Phtheirospermum</taxon>
    </lineage>
</organism>
<dbReference type="EMBL" id="BMAC01003056">
    <property type="protein sequence ID" value="GFQ08103.1"/>
    <property type="molecule type" value="Genomic_DNA"/>
</dbReference>
<reference evidence="2" key="1">
    <citation type="submission" date="2020-07" db="EMBL/GenBank/DDBJ databases">
        <title>Ethylene signaling mediates host invasion by parasitic plants.</title>
        <authorList>
            <person name="Yoshida S."/>
        </authorList>
    </citation>
    <scope>NUCLEOTIDE SEQUENCE</scope>
    <source>
        <strain evidence="2">Okayama</strain>
    </source>
</reference>
<protein>
    <submittedName>
        <fullName evidence="2">Uncharacterized protein</fullName>
    </submittedName>
</protein>
<comment type="caution">
    <text evidence="2">The sequence shown here is derived from an EMBL/GenBank/DDBJ whole genome shotgun (WGS) entry which is preliminary data.</text>
</comment>
<evidence type="ECO:0000313" key="3">
    <source>
        <dbReference type="Proteomes" id="UP000653305"/>
    </source>
</evidence>
<name>A0A830DBL2_9LAMI</name>
<feature type="non-terminal residue" evidence="2">
    <location>
        <position position="1"/>
    </location>
</feature>
<feature type="region of interest" description="Disordered" evidence="1">
    <location>
        <begin position="234"/>
        <end position="308"/>
    </location>
</feature>
<dbReference type="Proteomes" id="UP000653305">
    <property type="component" value="Unassembled WGS sequence"/>
</dbReference>
<accession>A0A830DBL2</accession>
<dbReference type="OrthoDB" id="272624at2759"/>
<feature type="region of interest" description="Disordered" evidence="1">
    <location>
        <begin position="346"/>
        <end position="408"/>
    </location>
</feature>
<feature type="compositionally biased region" description="Polar residues" evidence="1">
    <location>
        <begin position="234"/>
        <end position="244"/>
    </location>
</feature>
<feature type="compositionally biased region" description="Basic residues" evidence="1">
    <location>
        <begin position="299"/>
        <end position="308"/>
    </location>
</feature>
<dbReference type="AlphaFoldDB" id="A0A830DBL2"/>
<evidence type="ECO:0000256" key="1">
    <source>
        <dbReference type="SAM" id="MobiDB-lite"/>
    </source>
</evidence>
<proteinExistence type="predicted"/>